<name>A0A5J4TC28_9EUKA</name>
<evidence type="ECO:0000313" key="2">
    <source>
        <dbReference type="Proteomes" id="UP000324800"/>
    </source>
</evidence>
<dbReference type="PANTHER" id="PTHR45912:SF3">
    <property type="entry name" value="CILIA- AND FLAGELLA-ASSOCIATED PROTEIN 47"/>
    <property type="match status" value="1"/>
</dbReference>
<evidence type="ECO:0000313" key="1">
    <source>
        <dbReference type="EMBL" id="KAA6355080.1"/>
    </source>
</evidence>
<feature type="non-terminal residue" evidence="1">
    <location>
        <position position="1"/>
    </location>
</feature>
<sequence length="349" mass="37282">TLTYNARIEGDPDFSLPLTYVAIEPGRTAALTVVTKHRFVKVAIAILMMIPKNLSGTQLLPIAFKHYTQVFPPQPIGNYAVSAPLYRTSQCELRVQNLFEKDSALNIKLNMVKDSKYHELPLGFTSIYSLSQTFAANPNPASQGSLTEVNQPIPIVIGQTALQAAAAQQIAAQTAQSALIVLNVPSGLNVAENVDFLPFRLNSTQLSLQTGSSGTIQVRFTPITLGTQQQAASGSSNIGGAGASGAQGRSLNSDLYKGAIGTARFPVTFHPKGPGEYPCRIILRSPLDLRVFDLKGVAQSPGLQASVELVTAARHSIVQEIPIANTSIQEWTIRPHLKPTNADAGSGQD</sequence>
<dbReference type="OrthoDB" id="10060824at2759"/>
<gene>
    <name evidence="1" type="ORF">EZS28_049393</name>
</gene>
<dbReference type="EMBL" id="SNRW01035206">
    <property type="protein sequence ID" value="KAA6355080.1"/>
    <property type="molecule type" value="Genomic_DNA"/>
</dbReference>
<reference evidence="1 2" key="1">
    <citation type="submission" date="2019-03" db="EMBL/GenBank/DDBJ databases">
        <title>Single cell metagenomics reveals metabolic interactions within the superorganism composed of flagellate Streblomastix strix and complex community of Bacteroidetes bacteria on its surface.</title>
        <authorList>
            <person name="Treitli S.C."/>
            <person name="Kolisko M."/>
            <person name="Husnik F."/>
            <person name="Keeling P."/>
            <person name="Hampl V."/>
        </authorList>
    </citation>
    <scope>NUCLEOTIDE SEQUENCE [LARGE SCALE GENOMIC DNA]</scope>
    <source>
        <strain evidence="1">ST1C</strain>
    </source>
</reference>
<dbReference type="PANTHER" id="PTHR45912">
    <property type="entry name" value="CILIA- AND FLAGELLA-ASSOCIATED PROTEIN 47"/>
    <property type="match status" value="1"/>
</dbReference>
<feature type="non-terminal residue" evidence="1">
    <location>
        <position position="349"/>
    </location>
</feature>
<dbReference type="Proteomes" id="UP000324800">
    <property type="component" value="Unassembled WGS sequence"/>
</dbReference>
<dbReference type="AlphaFoldDB" id="A0A5J4TC28"/>
<proteinExistence type="predicted"/>
<dbReference type="GO" id="GO:0005929">
    <property type="term" value="C:cilium"/>
    <property type="evidence" value="ECO:0007669"/>
    <property type="project" value="TreeGrafter"/>
</dbReference>
<organism evidence="1 2">
    <name type="scientific">Streblomastix strix</name>
    <dbReference type="NCBI Taxonomy" id="222440"/>
    <lineage>
        <taxon>Eukaryota</taxon>
        <taxon>Metamonada</taxon>
        <taxon>Preaxostyla</taxon>
        <taxon>Oxymonadida</taxon>
        <taxon>Streblomastigidae</taxon>
        <taxon>Streblomastix</taxon>
    </lineage>
</organism>
<dbReference type="GO" id="GO:0060271">
    <property type="term" value="P:cilium assembly"/>
    <property type="evidence" value="ECO:0007669"/>
    <property type="project" value="TreeGrafter"/>
</dbReference>
<protein>
    <submittedName>
        <fullName evidence="1">Uncharacterized protein</fullName>
    </submittedName>
</protein>
<accession>A0A5J4TC28</accession>
<comment type="caution">
    <text evidence="1">The sequence shown here is derived from an EMBL/GenBank/DDBJ whole genome shotgun (WGS) entry which is preliminary data.</text>
</comment>